<dbReference type="Proteomes" id="UP000002207">
    <property type="component" value="Chromosome"/>
</dbReference>
<evidence type="ECO:0000256" key="5">
    <source>
        <dbReference type="ARBA" id="ARBA00022643"/>
    </source>
</evidence>
<keyword evidence="13" id="KW-1185">Reference proteome</keyword>
<dbReference type="PANTHER" id="PTHR42747">
    <property type="entry name" value="NITRONATE MONOOXYGENASE-RELATED"/>
    <property type="match status" value="1"/>
</dbReference>
<evidence type="ECO:0000256" key="11">
    <source>
        <dbReference type="ARBA" id="ARBA00067136"/>
    </source>
</evidence>
<gene>
    <name evidence="12" type="ordered locus">ACP_0446</name>
</gene>
<evidence type="ECO:0000313" key="12">
    <source>
        <dbReference type="EMBL" id="ACO33327.1"/>
    </source>
</evidence>
<keyword evidence="3" id="KW-0216">Detoxification</keyword>
<dbReference type="InterPro" id="IPR013785">
    <property type="entry name" value="Aldolase_TIM"/>
</dbReference>
<keyword evidence="7" id="KW-0560">Oxidoreductase</keyword>
<dbReference type="FunFam" id="3.20.20.70:FF:000154">
    <property type="entry name" value="Probable nitronate monooxygenase"/>
    <property type="match status" value="1"/>
</dbReference>
<keyword evidence="8" id="KW-0503">Monooxygenase</keyword>
<comment type="similarity">
    <text evidence="2">Belongs to the nitronate monooxygenase family. NMO class I subfamily.</text>
</comment>
<keyword evidence="12" id="KW-0223">Dioxygenase</keyword>
<dbReference type="STRING" id="240015.ACP_0446"/>
<evidence type="ECO:0000256" key="9">
    <source>
        <dbReference type="ARBA" id="ARBA00031155"/>
    </source>
</evidence>
<dbReference type="eggNOG" id="COG2070">
    <property type="taxonomic scope" value="Bacteria"/>
</dbReference>
<name>C1F0U9_ACIC5</name>
<protein>
    <recommendedName>
        <fullName evidence="11">Nitronate monooxygenase</fullName>
    </recommendedName>
    <alternativeName>
        <fullName evidence="9">Propionate 3-nitronate monooxygenase</fullName>
    </alternativeName>
</protein>
<organism evidence="12 13">
    <name type="scientific">Acidobacterium capsulatum (strain ATCC 51196 / DSM 11244 / BCRC 80197 / JCM 7670 / NBRC 15755 / NCIMB 13165 / 161)</name>
    <dbReference type="NCBI Taxonomy" id="240015"/>
    <lineage>
        <taxon>Bacteria</taxon>
        <taxon>Pseudomonadati</taxon>
        <taxon>Acidobacteriota</taxon>
        <taxon>Terriglobia</taxon>
        <taxon>Terriglobales</taxon>
        <taxon>Acidobacteriaceae</taxon>
        <taxon>Acidobacterium</taxon>
    </lineage>
</organism>
<dbReference type="RefSeq" id="WP_012680840.1">
    <property type="nucleotide sequence ID" value="NC_012483.1"/>
</dbReference>
<evidence type="ECO:0000256" key="1">
    <source>
        <dbReference type="ARBA" id="ARBA00001917"/>
    </source>
</evidence>
<dbReference type="InParanoid" id="C1F0U9"/>
<evidence type="ECO:0000256" key="10">
    <source>
        <dbReference type="ARBA" id="ARBA00049401"/>
    </source>
</evidence>
<keyword evidence="4" id="KW-0285">Flavoprotein</keyword>
<evidence type="ECO:0000256" key="6">
    <source>
        <dbReference type="ARBA" id="ARBA00022741"/>
    </source>
</evidence>
<dbReference type="GO" id="GO:0009636">
    <property type="term" value="P:response to toxic substance"/>
    <property type="evidence" value="ECO:0007669"/>
    <property type="project" value="UniProtKB-KW"/>
</dbReference>
<reference evidence="12 13" key="1">
    <citation type="journal article" date="2009" name="Appl. Environ. Microbiol.">
        <title>Three genomes from the phylum Acidobacteria provide insight into the lifestyles of these microorganisms in soils.</title>
        <authorList>
            <person name="Ward N.L."/>
            <person name="Challacombe J.F."/>
            <person name="Janssen P.H."/>
            <person name="Henrissat B."/>
            <person name="Coutinho P.M."/>
            <person name="Wu M."/>
            <person name="Xie G."/>
            <person name="Haft D.H."/>
            <person name="Sait M."/>
            <person name="Badger J."/>
            <person name="Barabote R.D."/>
            <person name="Bradley B."/>
            <person name="Brettin T.S."/>
            <person name="Brinkac L.M."/>
            <person name="Bruce D."/>
            <person name="Creasy T."/>
            <person name="Daugherty S.C."/>
            <person name="Davidsen T.M."/>
            <person name="DeBoy R.T."/>
            <person name="Detter J.C."/>
            <person name="Dodson R.J."/>
            <person name="Durkin A.S."/>
            <person name="Ganapathy A."/>
            <person name="Gwinn-Giglio M."/>
            <person name="Han C.S."/>
            <person name="Khouri H."/>
            <person name="Kiss H."/>
            <person name="Kothari S.P."/>
            <person name="Madupu R."/>
            <person name="Nelson K.E."/>
            <person name="Nelson W.C."/>
            <person name="Paulsen I."/>
            <person name="Penn K."/>
            <person name="Ren Q."/>
            <person name="Rosovitz M.J."/>
            <person name="Selengut J.D."/>
            <person name="Shrivastava S."/>
            <person name="Sullivan S.A."/>
            <person name="Tapia R."/>
            <person name="Thompson L.S."/>
            <person name="Watkins K.L."/>
            <person name="Yang Q."/>
            <person name="Yu C."/>
            <person name="Zafar N."/>
            <person name="Zhou L."/>
            <person name="Kuske C.R."/>
        </authorList>
    </citation>
    <scope>NUCLEOTIDE SEQUENCE [LARGE SCALE GENOMIC DNA]</scope>
    <source>
        <strain evidence="13">ATCC 51196 / DSM 11244 / BCRC 80197 / JCM 7670 / NBRC 15755 / NCIMB 13165 / 161</strain>
    </source>
</reference>
<dbReference type="SUPFAM" id="SSF51412">
    <property type="entry name" value="Inosine monophosphate dehydrogenase (IMPDH)"/>
    <property type="match status" value="1"/>
</dbReference>
<comment type="catalytic activity">
    <reaction evidence="10">
        <text>3 propionate 3-nitronate + 3 O2 + H2O = 3 3-oxopropanoate + 2 nitrate + nitrite + H2O2 + 3 H(+)</text>
        <dbReference type="Rhea" id="RHEA:57332"/>
        <dbReference type="ChEBI" id="CHEBI:15377"/>
        <dbReference type="ChEBI" id="CHEBI:15378"/>
        <dbReference type="ChEBI" id="CHEBI:15379"/>
        <dbReference type="ChEBI" id="CHEBI:16240"/>
        <dbReference type="ChEBI" id="CHEBI:16301"/>
        <dbReference type="ChEBI" id="CHEBI:17632"/>
        <dbReference type="ChEBI" id="CHEBI:33190"/>
        <dbReference type="ChEBI" id="CHEBI:136067"/>
    </reaction>
</comment>
<evidence type="ECO:0000256" key="8">
    <source>
        <dbReference type="ARBA" id="ARBA00023033"/>
    </source>
</evidence>
<comment type="cofactor">
    <cofactor evidence="1">
        <name>FMN</name>
        <dbReference type="ChEBI" id="CHEBI:58210"/>
    </cofactor>
</comment>
<dbReference type="GO" id="GO:0000166">
    <property type="term" value="F:nucleotide binding"/>
    <property type="evidence" value="ECO:0007669"/>
    <property type="project" value="UniProtKB-KW"/>
</dbReference>
<evidence type="ECO:0000256" key="3">
    <source>
        <dbReference type="ARBA" id="ARBA00022575"/>
    </source>
</evidence>
<evidence type="ECO:0000256" key="2">
    <source>
        <dbReference type="ARBA" id="ARBA00009881"/>
    </source>
</evidence>
<keyword evidence="6" id="KW-0547">Nucleotide-binding</keyword>
<dbReference type="AlphaFoldDB" id="C1F0U9"/>
<accession>C1F0U9</accession>
<dbReference type="OrthoDB" id="9778912at2"/>
<proteinExistence type="inferred from homology"/>
<evidence type="ECO:0000313" key="13">
    <source>
        <dbReference type="Proteomes" id="UP000002207"/>
    </source>
</evidence>
<dbReference type="GO" id="GO:0051213">
    <property type="term" value="F:dioxygenase activity"/>
    <property type="evidence" value="ECO:0007669"/>
    <property type="project" value="UniProtKB-KW"/>
</dbReference>
<evidence type="ECO:0000256" key="7">
    <source>
        <dbReference type="ARBA" id="ARBA00023002"/>
    </source>
</evidence>
<dbReference type="GO" id="GO:0018580">
    <property type="term" value="F:nitronate monooxygenase activity"/>
    <property type="evidence" value="ECO:0007669"/>
    <property type="project" value="InterPro"/>
</dbReference>
<dbReference type="HOGENOM" id="CLU_038732_5_1_0"/>
<dbReference type="InterPro" id="IPR004136">
    <property type="entry name" value="NMO"/>
</dbReference>
<keyword evidence="5" id="KW-0288">FMN</keyword>
<sequence length="366" mass="38665">MPWNKNRVTSRLGIKYPIVQGPLGGLASQRLTAAVSNYGGLGSFGAHGLKPQAIREVIGELRSITDKPFAINLWVSMEDDGAFVSDAKAFERSLAHISGHITTLGGKPPVFTPYSAIRFEDQARVIIDEKVPVFSFIYGLPPNEILDECRRMGIILIGGATTVDEAKALADAGVDLVVASGFEAGGHRGSFLRCSDDSLNGTMALVPQVSDAISLPVIAAGGIADGRGIVAALALGAEGVQMGTIFLPCKESGASERHRYAILSGGAAVTALTRGFTGRLARGIENQLMVELNAPETSILPYPLQRQLIRNLTSIAESSGHDELIPMWSGQSANLAKSTDISEILDSLVQSVSEIAGRVMLWGENG</sequence>
<dbReference type="KEGG" id="aca:ACP_0446"/>
<dbReference type="Pfam" id="PF03060">
    <property type="entry name" value="NMO"/>
    <property type="match status" value="1"/>
</dbReference>
<dbReference type="CDD" id="cd04730">
    <property type="entry name" value="NPD_like"/>
    <property type="match status" value="1"/>
</dbReference>
<dbReference type="EMBL" id="CP001472">
    <property type="protein sequence ID" value="ACO33327.1"/>
    <property type="molecule type" value="Genomic_DNA"/>
</dbReference>
<dbReference type="Gene3D" id="3.20.20.70">
    <property type="entry name" value="Aldolase class I"/>
    <property type="match status" value="1"/>
</dbReference>
<dbReference type="PANTHER" id="PTHR42747:SF3">
    <property type="entry name" value="NITRONATE MONOOXYGENASE-RELATED"/>
    <property type="match status" value="1"/>
</dbReference>
<evidence type="ECO:0000256" key="4">
    <source>
        <dbReference type="ARBA" id="ARBA00022630"/>
    </source>
</evidence>